<dbReference type="EMBL" id="RXHI01000008">
    <property type="protein sequence ID" value="RUA22869.1"/>
    <property type="molecule type" value="Genomic_DNA"/>
</dbReference>
<organism evidence="2">
    <name type="scientific">Billgrantia gudaonensis</name>
    <dbReference type="NCBI Taxonomy" id="376427"/>
    <lineage>
        <taxon>Bacteria</taxon>
        <taxon>Pseudomonadati</taxon>
        <taxon>Pseudomonadota</taxon>
        <taxon>Gammaproteobacteria</taxon>
        <taxon>Oceanospirillales</taxon>
        <taxon>Halomonadaceae</taxon>
        <taxon>Billgrantia</taxon>
    </lineage>
</organism>
<evidence type="ECO:0000256" key="1">
    <source>
        <dbReference type="SAM" id="Phobius"/>
    </source>
</evidence>
<accession>A0A432JJU9</accession>
<keyword evidence="1" id="KW-0472">Membrane</keyword>
<gene>
    <name evidence="2" type="ORF">DSL92_03325</name>
</gene>
<reference evidence="2" key="1">
    <citation type="submission" date="2018-12" db="EMBL/GenBank/DDBJ databases">
        <authorList>
            <person name="Jadhav K."/>
            <person name="Kushwaha B."/>
            <person name="Jadhav I."/>
        </authorList>
    </citation>
    <scope>NUCLEOTIDE SEQUENCE [LARGE SCALE GENOMIC DNA]</scope>
    <source>
        <strain evidence="2">SBS 10</strain>
    </source>
</reference>
<dbReference type="AlphaFoldDB" id="A0A432JJU9"/>
<keyword evidence="1" id="KW-1133">Transmembrane helix</keyword>
<protein>
    <recommendedName>
        <fullName evidence="3">Metal-dependent hydrolase</fullName>
    </recommendedName>
</protein>
<evidence type="ECO:0000313" key="2">
    <source>
        <dbReference type="EMBL" id="RUA22869.1"/>
    </source>
</evidence>
<feature type="transmembrane region" description="Helical" evidence="1">
    <location>
        <begin position="21"/>
        <end position="41"/>
    </location>
</feature>
<sequence>MLIDYGDAVNMTEHRGFSHSLFVLTGLATLLATFPSVSPLLPLTSHGSTGGPSSFCACSPIRCSTP</sequence>
<comment type="caution">
    <text evidence="2">The sequence shown here is derived from an EMBL/GenBank/DDBJ whole genome shotgun (WGS) entry which is preliminary data.</text>
</comment>
<proteinExistence type="predicted"/>
<name>A0A432JJU9_9GAMM</name>
<evidence type="ECO:0008006" key="3">
    <source>
        <dbReference type="Google" id="ProtNLM"/>
    </source>
</evidence>
<keyword evidence="1" id="KW-0812">Transmembrane</keyword>